<accession>A0A5B7EFG2</accession>
<keyword evidence="1" id="KW-0812">Transmembrane</keyword>
<comment type="caution">
    <text evidence="2">The sequence shown here is derived from an EMBL/GenBank/DDBJ whole genome shotgun (WGS) entry which is preliminary data.</text>
</comment>
<keyword evidence="3" id="KW-1185">Reference proteome</keyword>
<organism evidence="2 3">
    <name type="scientific">Portunus trituberculatus</name>
    <name type="common">Swimming crab</name>
    <name type="synonym">Neptunus trituberculatus</name>
    <dbReference type="NCBI Taxonomy" id="210409"/>
    <lineage>
        <taxon>Eukaryota</taxon>
        <taxon>Metazoa</taxon>
        <taxon>Ecdysozoa</taxon>
        <taxon>Arthropoda</taxon>
        <taxon>Crustacea</taxon>
        <taxon>Multicrustacea</taxon>
        <taxon>Malacostraca</taxon>
        <taxon>Eumalacostraca</taxon>
        <taxon>Eucarida</taxon>
        <taxon>Decapoda</taxon>
        <taxon>Pleocyemata</taxon>
        <taxon>Brachyura</taxon>
        <taxon>Eubrachyura</taxon>
        <taxon>Portunoidea</taxon>
        <taxon>Portunidae</taxon>
        <taxon>Portuninae</taxon>
        <taxon>Portunus</taxon>
    </lineage>
</organism>
<protein>
    <submittedName>
        <fullName evidence="2">Uncharacterized protein</fullName>
    </submittedName>
</protein>
<keyword evidence="1" id="KW-1133">Transmembrane helix</keyword>
<sequence>MGANGLPGPHALAAQVCQTLLPKLAPYPSPMTGPYCCPDKLVEDFEQKCTEYTSGCLNVGEEASLWWALWCLAVVWGCVLFLQKPCTVRHSQNCRRSEGNIALGTMILPIYVQHARLLQVLDQRAEAAPHPARHPDPLARHTRGPSLPCRRCTLVPLTGLECTQHSFITTLSATPPSASPMYTQQSHLLQWCHSHTASRRRSSGRGGGVVGGRASLSPGAVVPAGVCFACTASGLRRRLPGRE</sequence>
<feature type="transmembrane region" description="Helical" evidence="1">
    <location>
        <begin position="64"/>
        <end position="82"/>
    </location>
</feature>
<name>A0A5B7EFG2_PORTR</name>
<dbReference type="EMBL" id="VSRR010002492">
    <property type="protein sequence ID" value="MPC31723.1"/>
    <property type="molecule type" value="Genomic_DNA"/>
</dbReference>
<proteinExistence type="predicted"/>
<dbReference type="Proteomes" id="UP000324222">
    <property type="component" value="Unassembled WGS sequence"/>
</dbReference>
<reference evidence="2 3" key="1">
    <citation type="submission" date="2019-05" db="EMBL/GenBank/DDBJ databases">
        <title>Another draft genome of Portunus trituberculatus and its Hox gene families provides insights of decapod evolution.</title>
        <authorList>
            <person name="Jeong J.-H."/>
            <person name="Song I."/>
            <person name="Kim S."/>
            <person name="Choi T."/>
            <person name="Kim D."/>
            <person name="Ryu S."/>
            <person name="Kim W."/>
        </authorList>
    </citation>
    <scope>NUCLEOTIDE SEQUENCE [LARGE SCALE GENOMIC DNA]</scope>
    <source>
        <tissue evidence="2">Muscle</tissue>
    </source>
</reference>
<evidence type="ECO:0000313" key="3">
    <source>
        <dbReference type="Proteomes" id="UP000324222"/>
    </source>
</evidence>
<keyword evidence="1" id="KW-0472">Membrane</keyword>
<evidence type="ECO:0000313" key="2">
    <source>
        <dbReference type="EMBL" id="MPC31723.1"/>
    </source>
</evidence>
<dbReference type="AlphaFoldDB" id="A0A5B7EFG2"/>
<evidence type="ECO:0000256" key="1">
    <source>
        <dbReference type="SAM" id="Phobius"/>
    </source>
</evidence>
<gene>
    <name evidence="2" type="ORF">E2C01_025020</name>
</gene>